<keyword evidence="2" id="KW-1133">Transmembrane helix</keyword>
<organism evidence="4 5">
    <name type="scientific">Branchiostoma belcheri</name>
    <name type="common">Amphioxus</name>
    <dbReference type="NCBI Taxonomy" id="7741"/>
    <lineage>
        <taxon>Eukaryota</taxon>
        <taxon>Metazoa</taxon>
        <taxon>Chordata</taxon>
        <taxon>Cephalochordata</taxon>
        <taxon>Leptocardii</taxon>
        <taxon>Amphioxiformes</taxon>
        <taxon>Branchiostomatidae</taxon>
        <taxon>Branchiostoma</taxon>
    </lineage>
</organism>
<keyword evidence="4" id="KW-1185">Reference proteome</keyword>
<feature type="region of interest" description="Disordered" evidence="1">
    <location>
        <begin position="26"/>
        <end position="79"/>
    </location>
</feature>
<name>A0A6P4ZGV8_BRABE</name>
<protein>
    <submittedName>
        <fullName evidence="5">Uncharacterized protein LOC109474454</fullName>
    </submittedName>
</protein>
<dbReference type="RefSeq" id="XP_019630307.1">
    <property type="nucleotide sequence ID" value="XM_019774748.1"/>
</dbReference>
<evidence type="ECO:0000256" key="1">
    <source>
        <dbReference type="SAM" id="MobiDB-lite"/>
    </source>
</evidence>
<evidence type="ECO:0000256" key="3">
    <source>
        <dbReference type="SAM" id="SignalP"/>
    </source>
</evidence>
<keyword evidence="2" id="KW-0812">Transmembrane</keyword>
<keyword evidence="3" id="KW-0732">Signal</keyword>
<accession>A0A6P4ZGV8</accession>
<evidence type="ECO:0000256" key="2">
    <source>
        <dbReference type="SAM" id="Phobius"/>
    </source>
</evidence>
<dbReference type="KEGG" id="bbel:109474454"/>
<proteinExistence type="predicted"/>
<evidence type="ECO:0000313" key="4">
    <source>
        <dbReference type="Proteomes" id="UP000515135"/>
    </source>
</evidence>
<reference evidence="5" key="1">
    <citation type="submission" date="2025-08" db="UniProtKB">
        <authorList>
            <consortium name="RefSeq"/>
        </authorList>
    </citation>
    <scope>IDENTIFICATION</scope>
    <source>
        <tissue evidence="5">Gonad</tissue>
    </source>
</reference>
<gene>
    <name evidence="5" type="primary">LOC109474454</name>
</gene>
<sequence>MAVTQTLVVGLLSVLWILHAQPSGALPVQGKAGSIGTDIRVSTPPGKPDPKTPDQFSVNDTSDSVVSGKQHRSYRNDDGPKTGLIAGVTASGAVVFFIVIPCLIWCLCPKYLLCYCFILRCCCAEDLDVEGC</sequence>
<dbReference type="OrthoDB" id="10288396at2759"/>
<feature type="compositionally biased region" description="Polar residues" evidence="1">
    <location>
        <begin position="55"/>
        <end position="67"/>
    </location>
</feature>
<feature type="signal peptide" evidence="3">
    <location>
        <begin position="1"/>
        <end position="25"/>
    </location>
</feature>
<dbReference type="Proteomes" id="UP000515135">
    <property type="component" value="Unplaced"/>
</dbReference>
<dbReference type="AlphaFoldDB" id="A0A6P4ZGV8"/>
<dbReference type="GeneID" id="109474454"/>
<feature type="transmembrane region" description="Helical" evidence="2">
    <location>
        <begin position="84"/>
        <end position="108"/>
    </location>
</feature>
<feature type="chain" id="PRO_5028372034" evidence="3">
    <location>
        <begin position="26"/>
        <end position="132"/>
    </location>
</feature>
<evidence type="ECO:0000313" key="5">
    <source>
        <dbReference type="RefSeq" id="XP_019630307.1"/>
    </source>
</evidence>
<keyword evidence="2" id="KW-0472">Membrane</keyword>